<keyword evidence="2" id="KW-1133">Transmembrane helix</keyword>
<evidence type="ECO:0000256" key="1">
    <source>
        <dbReference type="SAM" id="Coils"/>
    </source>
</evidence>
<dbReference type="EMBL" id="CZAE01000031">
    <property type="protein sequence ID" value="CUQ21590.1"/>
    <property type="molecule type" value="Genomic_DNA"/>
</dbReference>
<proteinExistence type="predicted"/>
<feature type="transmembrane region" description="Helical" evidence="2">
    <location>
        <begin position="35"/>
        <end position="54"/>
    </location>
</feature>
<dbReference type="AlphaFoldDB" id="A0A174UP85"/>
<keyword evidence="2" id="KW-0812">Transmembrane</keyword>
<dbReference type="Pfam" id="PF13148">
    <property type="entry name" value="DUF3987"/>
    <property type="match status" value="1"/>
</dbReference>
<dbReference type="RefSeq" id="WP_055271399.1">
    <property type="nucleotide sequence ID" value="NZ_CABMFH010000024.1"/>
</dbReference>
<feature type="coiled-coil region" evidence="1">
    <location>
        <begin position="58"/>
        <end position="92"/>
    </location>
</feature>
<dbReference type="Proteomes" id="UP000095606">
    <property type="component" value="Unassembled WGS sequence"/>
</dbReference>
<gene>
    <name evidence="3" type="ORF">ERS852461_04590</name>
</gene>
<name>A0A174UP85_9BACE</name>
<sequence length="564" mass="63968">MSNKVKAMSHSIIDVGGKVGLGGVSGRYKGAASTLWKIGGCLVIGIGVIGIYALPEIKKKLGQVKIDEEKKKNELENDKAREASRLKMEEKDHQCDLDIKKAKEISQVKTDEISRVITIRQDFGLMGKKTVGEQTIDKEPALGEWLQWFDTQFPMPGYSAIPHISTILNGCPSGFRPAMLLHLLGTYGALCFSNVRAQYMDGRSHSPSLQVVIVGAQGSGKSIFKNVYEQDLFHRVVMEDREKARSNKPDQIIQTIGSEISKARLLELVAGNHDVYFYSMETEIDTVRQSFTKGGGLSSDLLRKAFSNESISLDNKHTRNECRGTFLVYFNYTFTGTPKAVRRFFKEEEYEDGTASRVCFCAIPELGHSIPEFDLPEGEELEKMRDRIDKWREQYCFRRTKEGIDIPANEHRTDLSYVFGTLKHWIEKQKEMGDETRKEVSLRMATVAFHGAIVLHMLAGEPGKDVPKTCRAICKLTEYLANHCMERFLCQYYKGVYPKMGMPTESRPGRRLTDEEIDCWYPLWKTLDENGNQLGYGRIAKLIGVSKNDVRNAFRKYEREIGLS</sequence>
<evidence type="ECO:0000313" key="3">
    <source>
        <dbReference type="EMBL" id="CUQ21590.1"/>
    </source>
</evidence>
<dbReference type="InterPro" id="IPR025048">
    <property type="entry name" value="DUF3987"/>
</dbReference>
<evidence type="ECO:0000313" key="4">
    <source>
        <dbReference type="Proteomes" id="UP000095606"/>
    </source>
</evidence>
<evidence type="ECO:0000256" key="2">
    <source>
        <dbReference type="SAM" id="Phobius"/>
    </source>
</evidence>
<organism evidence="3 4">
    <name type="scientific">Bacteroides faecis</name>
    <dbReference type="NCBI Taxonomy" id="674529"/>
    <lineage>
        <taxon>Bacteria</taxon>
        <taxon>Pseudomonadati</taxon>
        <taxon>Bacteroidota</taxon>
        <taxon>Bacteroidia</taxon>
        <taxon>Bacteroidales</taxon>
        <taxon>Bacteroidaceae</taxon>
        <taxon>Bacteroides</taxon>
    </lineage>
</organism>
<protein>
    <submittedName>
        <fullName evidence="3">Primase C terminal 2 (PriCT-2)</fullName>
    </submittedName>
</protein>
<accession>A0A174UP85</accession>
<keyword evidence="1" id="KW-0175">Coiled coil</keyword>
<accession>A0A3E5G5R6</accession>
<reference evidence="3 4" key="1">
    <citation type="submission" date="2015-09" db="EMBL/GenBank/DDBJ databases">
        <authorList>
            <consortium name="Pathogen Informatics"/>
        </authorList>
    </citation>
    <scope>NUCLEOTIDE SEQUENCE [LARGE SCALE GENOMIC DNA]</scope>
    <source>
        <strain evidence="3 4">2789STDY5834846</strain>
    </source>
</reference>
<keyword evidence="2" id="KW-0472">Membrane</keyword>